<evidence type="ECO:0000256" key="8">
    <source>
        <dbReference type="ARBA" id="ARBA00049047"/>
    </source>
</evidence>
<dbReference type="GO" id="GO:0004834">
    <property type="term" value="F:tryptophan synthase activity"/>
    <property type="evidence" value="ECO:0007669"/>
    <property type="project" value="UniProtKB-UniRule"/>
</dbReference>
<dbReference type="Gene3D" id="3.20.20.70">
    <property type="entry name" value="Aldolase class I"/>
    <property type="match status" value="1"/>
</dbReference>
<dbReference type="CDD" id="cd04724">
    <property type="entry name" value="Tryptophan_synthase_alpha"/>
    <property type="match status" value="1"/>
</dbReference>
<evidence type="ECO:0000256" key="7">
    <source>
        <dbReference type="ARBA" id="ARBA00023239"/>
    </source>
</evidence>
<dbReference type="FunFam" id="3.20.20.70:FF:000037">
    <property type="entry name" value="Tryptophan synthase alpha chain"/>
    <property type="match status" value="1"/>
</dbReference>
<comment type="similarity">
    <text evidence="9 10">Belongs to the TrpA family.</text>
</comment>
<dbReference type="InterPro" id="IPR011060">
    <property type="entry name" value="RibuloseP-bd_barrel"/>
</dbReference>
<keyword evidence="6 9" id="KW-0057">Aromatic amino acid biosynthesis</keyword>
<comment type="subunit">
    <text evidence="3 9">Tetramer of two alpha and two beta chains.</text>
</comment>
<dbReference type="STRING" id="29539.SAMN02745716_1450"/>
<protein>
    <recommendedName>
        <fullName evidence="9">Tryptophan synthase alpha chain</fullName>
        <ecNumber evidence="9">4.2.1.20</ecNumber>
    </recommendedName>
</protein>
<keyword evidence="7 9" id="KW-0456">Lyase</keyword>
<evidence type="ECO:0000256" key="9">
    <source>
        <dbReference type="HAMAP-Rule" id="MF_00131"/>
    </source>
</evidence>
<evidence type="ECO:0000313" key="11">
    <source>
        <dbReference type="EMBL" id="SEH14005.1"/>
    </source>
</evidence>
<keyword evidence="4 9" id="KW-0028">Amino-acid biosynthesis</keyword>
<evidence type="ECO:0000313" key="12">
    <source>
        <dbReference type="Proteomes" id="UP000222056"/>
    </source>
</evidence>
<dbReference type="InterPro" id="IPR002028">
    <property type="entry name" value="Trp_synthase_suA"/>
</dbReference>
<reference evidence="12" key="1">
    <citation type="submission" date="2016-10" db="EMBL/GenBank/DDBJ databases">
        <authorList>
            <person name="Varghese N."/>
            <person name="Submissions S."/>
        </authorList>
    </citation>
    <scope>NUCLEOTIDE SEQUENCE [LARGE SCALE GENOMIC DNA]</scope>
    <source>
        <strain evidence="12">ATCC 35263</strain>
    </source>
</reference>
<dbReference type="InterPro" id="IPR013785">
    <property type="entry name" value="Aldolase_TIM"/>
</dbReference>
<dbReference type="EC" id="4.2.1.20" evidence="9"/>
<evidence type="ECO:0000256" key="3">
    <source>
        <dbReference type="ARBA" id="ARBA00011270"/>
    </source>
</evidence>
<dbReference type="UniPathway" id="UPA00035">
    <property type="reaction ID" value="UER00044"/>
</dbReference>
<evidence type="ECO:0000256" key="5">
    <source>
        <dbReference type="ARBA" id="ARBA00022822"/>
    </source>
</evidence>
<feature type="active site" description="Proton acceptor" evidence="9">
    <location>
        <position position="52"/>
    </location>
</feature>
<dbReference type="EMBL" id="FNWJ01000002">
    <property type="protein sequence ID" value="SEH14005.1"/>
    <property type="molecule type" value="Genomic_DNA"/>
</dbReference>
<feature type="active site" description="Proton acceptor" evidence="9">
    <location>
        <position position="63"/>
    </location>
</feature>
<comment type="catalytic activity">
    <reaction evidence="8 9">
        <text>(1S,2R)-1-C-(indol-3-yl)glycerol 3-phosphate + L-serine = D-glyceraldehyde 3-phosphate + L-tryptophan + H2O</text>
        <dbReference type="Rhea" id="RHEA:10532"/>
        <dbReference type="ChEBI" id="CHEBI:15377"/>
        <dbReference type="ChEBI" id="CHEBI:33384"/>
        <dbReference type="ChEBI" id="CHEBI:57912"/>
        <dbReference type="ChEBI" id="CHEBI:58866"/>
        <dbReference type="ChEBI" id="CHEBI:59776"/>
        <dbReference type="EC" id="4.2.1.20"/>
    </reaction>
</comment>
<dbReference type="PANTHER" id="PTHR43406:SF1">
    <property type="entry name" value="TRYPTOPHAN SYNTHASE ALPHA CHAIN, CHLOROPLASTIC"/>
    <property type="match status" value="1"/>
</dbReference>
<sequence length="266" mass="27447">MSASGIERIQAAFAKGERRAALMPYLLGGYPDPERSRACVVAAIEAGADLIELGVPFSDPLADGPVIHEAASQALARGVTPGDVLAIAEAVADRCPVVLMAYANLVFTVGAARFCERLQAAGVAGLIVPDLPFDEADELRAETDRRGLALVPLSAPTSTDERLKSLGAVARGFVYAVSLTGTTGERAELPPGLPEFVARVRANTSVPVAVGFGISGPRQAARVAEFADGVIVGSRIVRAAGEEGPQGVEAVVRELAGALTQVRQPA</sequence>
<evidence type="ECO:0000256" key="2">
    <source>
        <dbReference type="ARBA" id="ARBA00004733"/>
    </source>
</evidence>
<accession>A0A1H6FW49</accession>
<evidence type="ECO:0000256" key="6">
    <source>
        <dbReference type="ARBA" id="ARBA00023141"/>
    </source>
</evidence>
<dbReference type="PANTHER" id="PTHR43406">
    <property type="entry name" value="TRYPTOPHAN SYNTHASE, ALPHA CHAIN"/>
    <property type="match status" value="1"/>
</dbReference>
<dbReference type="HAMAP" id="MF_00131">
    <property type="entry name" value="Trp_synth_alpha"/>
    <property type="match status" value="1"/>
</dbReference>
<dbReference type="RefSeq" id="WP_218138321.1">
    <property type="nucleotide sequence ID" value="NZ_FNWJ01000002.1"/>
</dbReference>
<dbReference type="NCBIfam" id="TIGR00262">
    <property type="entry name" value="trpA"/>
    <property type="match status" value="1"/>
</dbReference>
<evidence type="ECO:0000256" key="1">
    <source>
        <dbReference type="ARBA" id="ARBA00003365"/>
    </source>
</evidence>
<dbReference type="AlphaFoldDB" id="A0A1H6FW49"/>
<dbReference type="Proteomes" id="UP000222056">
    <property type="component" value="Unassembled WGS sequence"/>
</dbReference>
<proteinExistence type="inferred from homology"/>
<keyword evidence="5 9" id="KW-0822">Tryptophan biosynthesis</keyword>
<evidence type="ECO:0000256" key="4">
    <source>
        <dbReference type="ARBA" id="ARBA00022605"/>
    </source>
</evidence>
<keyword evidence="12" id="KW-1185">Reference proteome</keyword>
<dbReference type="Pfam" id="PF00290">
    <property type="entry name" value="Trp_syntA"/>
    <property type="match status" value="1"/>
</dbReference>
<comment type="pathway">
    <text evidence="2 9">Amino-acid biosynthesis; L-tryptophan biosynthesis; L-tryptophan from chorismate: step 5/5.</text>
</comment>
<dbReference type="PROSITE" id="PS00167">
    <property type="entry name" value="TRP_SYNTHASE_ALPHA"/>
    <property type="match status" value="1"/>
</dbReference>
<evidence type="ECO:0000256" key="10">
    <source>
        <dbReference type="RuleBase" id="RU003662"/>
    </source>
</evidence>
<name>A0A1H6FW49_THEAL</name>
<gene>
    <name evidence="9" type="primary">trpA</name>
    <name evidence="11" type="ORF">SAMN02745716_1450</name>
</gene>
<dbReference type="SUPFAM" id="SSF51366">
    <property type="entry name" value="Ribulose-phoshate binding barrel"/>
    <property type="match status" value="1"/>
</dbReference>
<dbReference type="InterPro" id="IPR018204">
    <property type="entry name" value="Trp_synthase_alpha_AS"/>
</dbReference>
<dbReference type="GO" id="GO:0005829">
    <property type="term" value="C:cytosol"/>
    <property type="evidence" value="ECO:0007669"/>
    <property type="project" value="TreeGrafter"/>
</dbReference>
<comment type="function">
    <text evidence="1 9">The alpha subunit is responsible for the aldol cleavage of indoleglycerol phosphate to indole and glyceraldehyde 3-phosphate.</text>
</comment>
<organism evidence="11 12">
    <name type="scientific">Thermoleophilum album</name>
    <dbReference type="NCBI Taxonomy" id="29539"/>
    <lineage>
        <taxon>Bacteria</taxon>
        <taxon>Bacillati</taxon>
        <taxon>Actinomycetota</taxon>
        <taxon>Thermoleophilia</taxon>
        <taxon>Thermoleophilales</taxon>
        <taxon>Thermoleophilaceae</taxon>
        <taxon>Thermoleophilum</taxon>
    </lineage>
</organism>